<dbReference type="GO" id="GO:0046491">
    <property type="term" value="P:L-methylmalonyl-CoA metabolic process"/>
    <property type="evidence" value="ECO:0007669"/>
    <property type="project" value="TreeGrafter"/>
</dbReference>
<dbReference type="EMBL" id="JAAMPJ010000015">
    <property type="protein sequence ID" value="NGY65291.1"/>
    <property type="molecule type" value="Genomic_DNA"/>
</dbReference>
<sequence length="124" mass="12807">MMGFTFTKVVVGDLDAQCGFYVAVLGLSAVHRMANGEGAEKHEQVVLRGDGEGPSLVLVAYSSREVPVPGEAVLGFEVADVDVTVHAAVEAGGSVRVAPKSAGGRRVAVVLDPEGHAVELLQKP</sequence>
<dbReference type="GO" id="GO:0004493">
    <property type="term" value="F:methylmalonyl-CoA epimerase activity"/>
    <property type="evidence" value="ECO:0007669"/>
    <property type="project" value="TreeGrafter"/>
</dbReference>
<dbReference type="PROSITE" id="PS51819">
    <property type="entry name" value="VOC"/>
    <property type="match status" value="1"/>
</dbReference>
<keyword evidence="1" id="KW-0479">Metal-binding</keyword>
<dbReference type="AlphaFoldDB" id="A0A7C9RWM9"/>
<proteinExistence type="predicted"/>
<dbReference type="Pfam" id="PF00903">
    <property type="entry name" value="Glyoxalase"/>
    <property type="match status" value="1"/>
</dbReference>
<dbReference type="GO" id="GO:0046872">
    <property type="term" value="F:metal ion binding"/>
    <property type="evidence" value="ECO:0007669"/>
    <property type="project" value="UniProtKB-KW"/>
</dbReference>
<keyword evidence="4" id="KW-1185">Reference proteome</keyword>
<name>A0A7C9RWM9_9PSEU</name>
<evidence type="ECO:0000259" key="2">
    <source>
        <dbReference type="PROSITE" id="PS51819"/>
    </source>
</evidence>
<dbReference type="CDD" id="cd06587">
    <property type="entry name" value="VOC"/>
    <property type="match status" value="1"/>
</dbReference>
<dbReference type="Proteomes" id="UP000481360">
    <property type="component" value="Unassembled WGS sequence"/>
</dbReference>
<dbReference type="InterPro" id="IPR037523">
    <property type="entry name" value="VOC_core"/>
</dbReference>
<dbReference type="InterPro" id="IPR004360">
    <property type="entry name" value="Glyas_Fos-R_dOase_dom"/>
</dbReference>
<dbReference type="InterPro" id="IPR029068">
    <property type="entry name" value="Glyas_Bleomycin-R_OHBP_Dase"/>
</dbReference>
<gene>
    <name evidence="3" type="ORF">G7043_40995</name>
</gene>
<feature type="domain" description="VOC" evidence="2">
    <location>
        <begin position="3"/>
        <end position="123"/>
    </location>
</feature>
<evidence type="ECO:0000313" key="3">
    <source>
        <dbReference type="EMBL" id="NGY65291.1"/>
    </source>
</evidence>
<comment type="caution">
    <text evidence="3">The sequence shown here is derived from an EMBL/GenBank/DDBJ whole genome shotgun (WGS) entry which is preliminary data.</text>
</comment>
<dbReference type="SUPFAM" id="SSF54593">
    <property type="entry name" value="Glyoxalase/Bleomycin resistance protein/Dihydroxybiphenyl dioxygenase"/>
    <property type="match status" value="1"/>
</dbReference>
<dbReference type="InterPro" id="IPR051785">
    <property type="entry name" value="MMCE/EMCE_epimerase"/>
</dbReference>
<dbReference type="Gene3D" id="3.10.180.10">
    <property type="entry name" value="2,3-Dihydroxybiphenyl 1,2-Dioxygenase, domain 1"/>
    <property type="match status" value="1"/>
</dbReference>
<evidence type="ECO:0000256" key="1">
    <source>
        <dbReference type="ARBA" id="ARBA00022723"/>
    </source>
</evidence>
<dbReference type="PANTHER" id="PTHR43048:SF3">
    <property type="entry name" value="METHYLMALONYL-COA EPIMERASE, MITOCHONDRIAL"/>
    <property type="match status" value="1"/>
</dbReference>
<protein>
    <submittedName>
        <fullName evidence="3">VOC family protein</fullName>
    </submittedName>
</protein>
<reference evidence="3 4" key="1">
    <citation type="submission" date="2020-03" db="EMBL/GenBank/DDBJ databases">
        <title>Isolation and identification of active actinomycetes.</title>
        <authorList>
            <person name="Sun X."/>
        </authorList>
    </citation>
    <scope>NUCLEOTIDE SEQUENCE [LARGE SCALE GENOMIC DNA]</scope>
    <source>
        <strain evidence="3 4">NEAU-D13</strain>
    </source>
</reference>
<evidence type="ECO:0000313" key="4">
    <source>
        <dbReference type="Proteomes" id="UP000481360"/>
    </source>
</evidence>
<dbReference type="PANTHER" id="PTHR43048">
    <property type="entry name" value="METHYLMALONYL-COA EPIMERASE"/>
    <property type="match status" value="1"/>
</dbReference>
<organism evidence="3 4">
    <name type="scientific">Lentzea alba</name>
    <dbReference type="NCBI Taxonomy" id="2714351"/>
    <lineage>
        <taxon>Bacteria</taxon>
        <taxon>Bacillati</taxon>
        <taxon>Actinomycetota</taxon>
        <taxon>Actinomycetes</taxon>
        <taxon>Pseudonocardiales</taxon>
        <taxon>Pseudonocardiaceae</taxon>
        <taxon>Lentzea</taxon>
    </lineage>
</organism>
<accession>A0A7C9RWM9</accession>